<sequence length="77" mass="9323">MIFNFRRWLGRLKFLLVFCVFTYALYHMLIVVTQWIEPTQRYKEPAGKAVKVFQNQVSISDQGSMRDRLKLFYWLGE</sequence>
<reference evidence="2 3" key="1">
    <citation type="submission" date="2022-08" db="EMBL/GenBank/DDBJ databases">
        <title>Paenibacillus endoradicis sp. nov., Paenibacillus radicibacter sp. nov and Paenibacillus pararadicis sp. nov., three cold-adapted plant growth-promoting bacteria isolated from root of Larix gmelinii in Great Khingan.</title>
        <authorList>
            <person name="Xue H."/>
        </authorList>
    </citation>
    <scope>NUCLEOTIDE SEQUENCE [LARGE SCALE GENOMIC DNA]</scope>
    <source>
        <strain evidence="2 3">N5-1-1-5</strain>
    </source>
</reference>
<dbReference type="EMBL" id="JANQBD010000017">
    <property type="protein sequence ID" value="MCR8633871.1"/>
    <property type="molecule type" value="Genomic_DNA"/>
</dbReference>
<dbReference type="Proteomes" id="UP001300012">
    <property type="component" value="Unassembled WGS sequence"/>
</dbReference>
<comment type="caution">
    <text evidence="2">The sequence shown here is derived from an EMBL/GenBank/DDBJ whole genome shotgun (WGS) entry which is preliminary data.</text>
</comment>
<keyword evidence="1" id="KW-0472">Membrane</keyword>
<evidence type="ECO:0000256" key="1">
    <source>
        <dbReference type="SAM" id="Phobius"/>
    </source>
</evidence>
<keyword evidence="1" id="KW-0812">Transmembrane</keyword>
<proteinExistence type="predicted"/>
<dbReference type="Pfam" id="PF14004">
    <property type="entry name" value="DUF4227"/>
    <property type="match status" value="1"/>
</dbReference>
<dbReference type="InterPro" id="IPR025321">
    <property type="entry name" value="DUF4227"/>
</dbReference>
<gene>
    <name evidence="2" type="ORF">NV381_22035</name>
</gene>
<name>A0ABT1YL21_9BACL</name>
<protein>
    <submittedName>
        <fullName evidence="2">YqzK family protein</fullName>
    </submittedName>
</protein>
<organism evidence="2 3">
    <name type="scientific">Paenibacillus radicis</name>
    <name type="common">ex Xue et al. 2023</name>
    <dbReference type="NCBI Taxonomy" id="2972489"/>
    <lineage>
        <taxon>Bacteria</taxon>
        <taxon>Bacillati</taxon>
        <taxon>Bacillota</taxon>
        <taxon>Bacilli</taxon>
        <taxon>Bacillales</taxon>
        <taxon>Paenibacillaceae</taxon>
        <taxon>Paenibacillus</taxon>
    </lineage>
</organism>
<evidence type="ECO:0000313" key="3">
    <source>
        <dbReference type="Proteomes" id="UP001300012"/>
    </source>
</evidence>
<feature type="transmembrane region" description="Helical" evidence="1">
    <location>
        <begin position="12"/>
        <end position="36"/>
    </location>
</feature>
<keyword evidence="3" id="KW-1185">Reference proteome</keyword>
<dbReference type="RefSeq" id="WP_258215443.1">
    <property type="nucleotide sequence ID" value="NZ_JANQBD010000017.1"/>
</dbReference>
<evidence type="ECO:0000313" key="2">
    <source>
        <dbReference type="EMBL" id="MCR8633871.1"/>
    </source>
</evidence>
<accession>A0ABT1YL21</accession>
<keyword evidence="1" id="KW-1133">Transmembrane helix</keyword>